<sequence>MIWYKYLYLGETAKKHRFSILQKLRLGKLQPGVHVITPASGGHNLLDIQPAYVLRQNYYREQADLLIVGVGASYQDAVETVGRIVDETYRETGGFDVKTYLREKEDRLRKKR</sequence>
<evidence type="ECO:0000313" key="1">
    <source>
        <dbReference type="EMBL" id="PST38769.1"/>
    </source>
</evidence>
<accession>A0A2T3FU36</accession>
<organism evidence="1 2">
    <name type="scientific">Clostridium fessum</name>
    <dbReference type="NCBI Taxonomy" id="2126740"/>
    <lineage>
        <taxon>Bacteria</taxon>
        <taxon>Bacillati</taxon>
        <taxon>Bacillota</taxon>
        <taxon>Clostridia</taxon>
        <taxon>Eubacteriales</taxon>
        <taxon>Clostridiaceae</taxon>
        <taxon>Clostridium</taxon>
    </lineage>
</organism>
<proteinExistence type="predicted"/>
<dbReference type="Proteomes" id="UP000241048">
    <property type="component" value="Unassembled WGS sequence"/>
</dbReference>
<protein>
    <submittedName>
        <fullName evidence="1">Uncharacterized protein</fullName>
    </submittedName>
</protein>
<keyword evidence="2" id="KW-1185">Reference proteome</keyword>
<comment type="caution">
    <text evidence="1">The sequence shown here is derived from an EMBL/GenBank/DDBJ whole genome shotgun (WGS) entry which is preliminary data.</text>
</comment>
<evidence type="ECO:0000313" key="2">
    <source>
        <dbReference type="Proteomes" id="UP000241048"/>
    </source>
</evidence>
<reference evidence="1 2" key="1">
    <citation type="submission" date="2018-03" db="EMBL/GenBank/DDBJ databases">
        <title>Lachnoclostridium SNUG30386 gen.nov., sp.nov., isolated from human faeces.</title>
        <authorList>
            <person name="Seo B."/>
            <person name="Jeon K."/>
            <person name="Ko G."/>
        </authorList>
    </citation>
    <scope>NUCLEOTIDE SEQUENCE [LARGE SCALE GENOMIC DNA]</scope>
    <source>
        <strain evidence="1 2">SNUG30386</strain>
    </source>
</reference>
<name>A0A2T3FU36_9CLOT</name>
<dbReference type="EMBL" id="PYLO01000001">
    <property type="protein sequence ID" value="PST38769.1"/>
    <property type="molecule type" value="Genomic_DNA"/>
</dbReference>
<dbReference type="AlphaFoldDB" id="A0A2T3FU36"/>
<dbReference type="RefSeq" id="WP_106999953.1">
    <property type="nucleotide sequence ID" value="NZ_DBFCCR010000010.1"/>
</dbReference>
<gene>
    <name evidence="1" type="ORF">C7U56_02135</name>
</gene>